<dbReference type="RefSeq" id="XP_069206490.1">
    <property type="nucleotide sequence ID" value="XM_069356649.1"/>
</dbReference>
<sequence>MKAAQFSTFGPPSVLALVDAPLPNPGEGEVRIRVRAAGVNASDCAKRRGEMGGGLPQRLGYEAAGVVDALGAGIDPSELGRRVYGFTSDAGAQAEYAVLSVWARIPASLSFVQAAAIPSALETAWRALDALRVCAGDTLLINGASGSVGAAAVQLALARRARVLGTASPGTHGYLRGLGAEPVAYGDGLEARIAAALGGGAVTKALDAAGNGVLPLLVRVVGDVGGVLTVADYPGAQATGVRFSRGDDGRALHALSEVAPLVEAGRFGVRVGLTFPLGEVRRAHEAAEAGARGKLVLVVDGED</sequence>
<dbReference type="Pfam" id="PF13602">
    <property type="entry name" value="ADH_zinc_N_2"/>
    <property type="match status" value="1"/>
</dbReference>
<dbReference type="Pfam" id="PF08240">
    <property type="entry name" value="ADH_N"/>
    <property type="match status" value="1"/>
</dbReference>
<accession>A0ABR3PW45</accession>
<keyword evidence="4" id="KW-1185">Reference proteome</keyword>
<comment type="caution">
    <text evidence="3">The sequence shown here is derived from an EMBL/GenBank/DDBJ whole genome shotgun (WGS) entry which is preliminary data.</text>
</comment>
<dbReference type="PANTHER" id="PTHR44154">
    <property type="entry name" value="QUINONE OXIDOREDUCTASE"/>
    <property type="match status" value="1"/>
</dbReference>
<dbReference type="EMBL" id="JBBXJM010000006">
    <property type="protein sequence ID" value="KAL1406546.1"/>
    <property type="molecule type" value="Genomic_DNA"/>
</dbReference>
<evidence type="ECO:0000259" key="2">
    <source>
        <dbReference type="SMART" id="SM00829"/>
    </source>
</evidence>
<dbReference type="SUPFAM" id="SSF50129">
    <property type="entry name" value="GroES-like"/>
    <property type="match status" value="1"/>
</dbReference>
<keyword evidence="1" id="KW-0521">NADP</keyword>
<dbReference type="SMART" id="SM00829">
    <property type="entry name" value="PKS_ER"/>
    <property type="match status" value="1"/>
</dbReference>
<evidence type="ECO:0000313" key="3">
    <source>
        <dbReference type="EMBL" id="KAL1406546.1"/>
    </source>
</evidence>
<name>A0ABR3PW45_9TREE</name>
<evidence type="ECO:0000313" key="4">
    <source>
        <dbReference type="Proteomes" id="UP001565368"/>
    </source>
</evidence>
<feature type="domain" description="Enoyl reductase (ER)" evidence="2">
    <location>
        <begin position="10"/>
        <end position="297"/>
    </location>
</feature>
<dbReference type="PANTHER" id="PTHR44154:SF1">
    <property type="entry name" value="QUINONE OXIDOREDUCTASE"/>
    <property type="match status" value="1"/>
</dbReference>
<protein>
    <recommendedName>
        <fullName evidence="2">Enoyl reductase (ER) domain-containing protein</fullName>
    </recommendedName>
</protein>
<gene>
    <name evidence="3" type="ORF">Q8F55_008252</name>
</gene>
<dbReference type="Gene3D" id="3.90.180.10">
    <property type="entry name" value="Medium-chain alcohol dehydrogenases, catalytic domain"/>
    <property type="match status" value="1"/>
</dbReference>
<dbReference type="CDD" id="cd05289">
    <property type="entry name" value="MDR_like_2"/>
    <property type="match status" value="1"/>
</dbReference>
<dbReference type="Gene3D" id="3.40.50.720">
    <property type="entry name" value="NAD(P)-binding Rossmann-like Domain"/>
    <property type="match status" value="1"/>
</dbReference>
<dbReference type="InterPro" id="IPR051603">
    <property type="entry name" value="Zinc-ADH_QOR/CCCR"/>
</dbReference>
<dbReference type="InterPro" id="IPR013154">
    <property type="entry name" value="ADH-like_N"/>
</dbReference>
<proteinExistence type="predicted"/>
<dbReference type="GeneID" id="95989295"/>
<evidence type="ECO:0000256" key="1">
    <source>
        <dbReference type="ARBA" id="ARBA00022857"/>
    </source>
</evidence>
<dbReference type="SUPFAM" id="SSF51735">
    <property type="entry name" value="NAD(P)-binding Rossmann-fold domains"/>
    <property type="match status" value="1"/>
</dbReference>
<dbReference type="InterPro" id="IPR020843">
    <property type="entry name" value="ER"/>
</dbReference>
<dbReference type="InterPro" id="IPR011032">
    <property type="entry name" value="GroES-like_sf"/>
</dbReference>
<dbReference type="InterPro" id="IPR036291">
    <property type="entry name" value="NAD(P)-bd_dom_sf"/>
</dbReference>
<organism evidence="3 4">
    <name type="scientific">Vanrija albida</name>
    <dbReference type="NCBI Taxonomy" id="181172"/>
    <lineage>
        <taxon>Eukaryota</taxon>
        <taxon>Fungi</taxon>
        <taxon>Dikarya</taxon>
        <taxon>Basidiomycota</taxon>
        <taxon>Agaricomycotina</taxon>
        <taxon>Tremellomycetes</taxon>
        <taxon>Trichosporonales</taxon>
        <taxon>Trichosporonaceae</taxon>
        <taxon>Vanrija</taxon>
    </lineage>
</organism>
<reference evidence="3 4" key="1">
    <citation type="submission" date="2023-08" db="EMBL/GenBank/DDBJ databases">
        <title>Annotated Genome Sequence of Vanrija albida AlHP1.</title>
        <authorList>
            <person name="Herzog R."/>
        </authorList>
    </citation>
    <scope>NUCLEOTIDE SEQUENCE [LARGE SCALE GENOMIC DNA]</scope>
    <source>
        <strain evidence="3 4">AlHP1</strain>
    </source>
</reference>
<dbReference type="Proteomes" id="UP001565368">
    <property type="component" value="Unassembled WGS sequence"/>
</dbReference>